<feature type="domain" description="CCHC-type" evidence="3">
    <location>
        <begin position="39"/>
        <end position="55"/>
    </location>
</feature>
<dbReference type="OrthoDB" id="5597136at2759"/>
<dbReference type="EMBL" id="LSSL01000116">
    <property type="protein sequence ID" value="OLY85414.1"/>
    <property type="molecule type" value="Genomic_DNA"/>
</dbReference>
<dbReference type="Proteomes" id="UP000187455">
    <property type="component" value="Unassembled WGS sequence"/>
</dbReference>
<evidence type="ECO:0000259" key="3">
    <source>
        <dbReference type="PROSITE" id="PS50158"/>
    </source>
</evidence>
<feature type="region of interest" description="Disordered" evidence="2">
    <location>
        <begin position="1"/>
        <end position="37"/>
    </location>
</feature>
<keyword evidence="5" id="KW-1185">Reference proteome</keyword>
<dbReference type="InterPro" id="IPR021109">
    <property type="entry name" value="Peptidase_aspartic_dom_sf"/>
</dbReference>
<protein>
    <recommendedName>
        <fullName evidence="3">CCHC-type domain-containing protein</fullName>
    </recommendedName>
</protein>
<reference evidence="4 5" key="1">
    <citation type="journal article" date="2016" name="Mol. Biol. Evol.">
        <title>Genome-Wide Survey of Gut Fungi (Harpellales) Reveals the First Horizontally Transferred Ubiquitin Gene from a Mosquito Host.</title>
        <authorList>
            <person name="Wang Y."/>
            <person name="White M.M."/>
            <person name="Kvist S."/>
            <person name="Moncalvo J.M."/>
        </authorList>
    </citation>
    <scope>NUCLEOTIDE SEQUENCE [LARGE SCALE GENOMIC DNA]</scope>
    <source>
        <strain evidence="4 5">ALG-7-W6</strain>
    </source>
</reference>
<dbReference type="InterPro" id="IPR001878">
    <property type="entry name" value="Znf_CCHC"/>
</dbReference>
<dbReference type="SUPFAM" id="SSF50630">
    <property type="entry name" value="Acid proteases"/>
    <property type="match status" value="1"/>
</dbReference>
<keyword evidence="1" id="KW-0863">Zinc-finger</keyword>
<evidence type="ECO:0000256" key="2">
    <source>
        <dbReference type="SAM" id="MobiDB-lite"/>
    </source>
</evidence>
<dbReference type="SMART" id="SM00343">
    <property type="entry name" value="ZnF_C2HC"/>
    <property type="match status" value="1"/>
</dbReference>
<evidence type="ECO:0000313" key="5">
    <source>
        <dbReference type="Proteomes" id="UP000187455"/>
    </source>
</evidence>
<evidence type="ECO:0000313" key="4">
    <source>
        <dbReference type="EMBL" id="OLY85414.1"/>
    </source>
</evidence>
<dbReference type="GO" id="GO:0003676">
    <property type="term" value="F:nucleic acid binding"/>
    <property type="evidence" value="ECO:0007669"/>
    <property type="project" value="InterPro"/>
</dbReference>
<dbReference type="AlphaFoldDB" id="A0A1R0H8H9"/>
<gene>
    <name evidence="4" type="ORF">AYI68_g400</name>
</gene>
<name>A0A1R0H8H9_9FUNG</name>
<dbReference type="Gene3D" id="4.10.60.10">
    <property type="entry name" value="Zinc finger, CCHC-type"/>
    <property type="match status" value="1"/>
</dbReference>
<dbReference type="Pfam" id="PF00098">
    <property type="entry name" value="zf-CCHC"/>
    <property type="match status" value="1"/>
</dbReference>
<evidence type="ECO:0000256" key="1">
    <source>
        <dbReference type="PROSITE-ProRule" id="PRU00047"/>
    </source>
</evidence>
<dbReference type="GO" id="GO:0008270">
    <property type="term" value="F:zinc ion binding"/>
    <property type="evidence" value="ECO:0007669"/>
    <property type="project" value="UniProtKB-KW"/>
</dbReference>
<sequence>MEKKSSISRISTTDNSRFSSTSNSNFPKSASKGNRSHIKCFKCNDQGHYTRDCTKEVKEPKSGTETPEYGNQNIQKLSFSTGISAPNRKKLDLNATPSPIRKRRGKDAEINLVELDHRLNKQEYVTAITGLLSINGVEKKFQYDSGAAVNVISKVLAESLGLGPIIDTKDTIMQITGIDQLAKVVMGVELSLGEFNCTTDFHILITTSDDLSLLGIGFLVKIGAEVSLKNKTITIEYSEKTHIVPLRWITRPT</sequence>
<keyword evidence="1" id="KW-0862">Zinc</keyword>
<keyword evidence="1" id="KW-0479">Metal-binding</keyword>
<proteinExistence type="predicted"/>
<feature type="compositionally biased region" description="Low complexity" evidence="2">
    <location>
        <begin position="11"/>
        <end position="25"/>
    </location>
</feature>
<accession>A0A1R0H8H9</accession>
<dbReference type="Gene3D" id="2.40.70.10">
    <property type="entry name" value="Acid Proteases"/>
    <property type="match status" value="1"/>
</dbReference>
<dbReference type="InterPro" id="IPR036875">
    <property type="entry name" value="Znf_CCHC_sf"/>
</dbReference>
<dbReference type="PROSITE" id="PS50158">
    <property type="entry name" value="ZF_CCHC"/>
    <property type="match status" value="1"/>
</dbReference>
<dbReference type="Pfam" id="PF13975">
    <property type="entry name" value="gag-asp_proteas"/>
    <property type="match status" value="1"/>
</dbReference>
<organism evidence="4 5">
    <name type="scientific">Smittium mucronatum</name>
    <dbReference type="NCBI Taxonomy" id="133383"/>
    <lineage>
        <taxon>Eukaryota</taxon>
        <taxon>Fungi</taxon>
        <taxon>Fungi incertae sedis</taxon>
        <taxon>Zoopagomycota</taxon>
        <taxon>Kickxellomycotina</taxon>
        <taxon>Harpellomycetes</taxon>
        <taxon>Harpellales</taxon>
        <taxon>Legeriomycetaceae</taxon>
        <taxon>Smittium</taxon>
    </lineage>
</organism>
<dbReference type="SUPFAM" id="SSF57756">
    <property type="entry name" value="Retrovirus zinc finger-like domains"/>
    <property type="match status" value="1"/>
</dbReference>
<comment type="caution">
    <text evidence="4">The sequence shown here is derived from an EMBL/GenBank/DDBJ whole genome shotgun (WGS) entry which is preliminary data.</text>
</comment>